<dbReference type="EnsemblPlants" id="TraesCS5A02G009000.1">
    <property type="protein sequence ID" value="TraesCS5A02G009000.1"/>
    <property type="gene ID" value="TraesCS5A02G009000"/>
</dbReference>
<dbReference type="Gramene" id="TraesCS5A03G0021000.1">
    <property type="protein sequence ID" value="TraesCS5A03G0021000.1.CDS"/>
    <property type="gene ID" value="TraesCS5A03G0021000"/>
</dbReference>
<dbReference type="Pfam" id="PF25575">
    <property type="entry name" value="TPR_BSK1_C"/>
    <property type="match status" value="1"/>
</dbReference>
<dbReference type="OMA" id="WSELYVE"/>
<dbReference type="PANTHER" id="PTHR46224:SF25">
    <property type="entry name" value="OS12G0636100 PROTEIN"/>
    <property type="match status" value="1"/>
</dbReference>
<dbReference type="Gramene" id="TraesCS5A02G009000.1">
    <property type="protein sequence ID" value="TraesCS5A02G009000.1"/>
    <property type="gene ID" value="TraesCS5A02G009000"/>
</dbReference>
<dbReference type="PROSITE" id="PS50005">
    <property type="entry name" value="TPR"/>
    <property type="match status" value="1"/>
</dbReference>
<name>A0A3B6KBB9_WHEAT</name>
<reference evidence="3" key="1">
    <citation type="submission" date="2018-08" db="EMBL/GenBank/DDBJ databases">
        <authorList>
            <person name="Rossello M."/>
        </authorList>
    </citation>
    <scope>NUCLEOTIDE SEQUENCE [LARGE SCALE GENOMIC DNA]</scope>
    <source>
        <strain evidence="3">cv. Chinese Spring</strain>
    </source>
</reference>
<evidence type="ECO:0000256" key="1">
    <source>
        <dbReference type="PROSITE-ProRule" id="PRU00339"/>
    </source>
</evidence>
<dbReference type="Proteomes" id="UP000019116">
    <property type="component" value="Chromosome 5A"/>
</dbReference>
<keyword evidence="4" id="KW-1185">Reference proteome</keyword>
<dbReference type="InterPro" id="IPR051616">
    <property type="entry name" value="Cul2-RING_E3_ligase_SR"/>
</dbReference>
<proteinExistence type="predicted"/>
<protein>
    <recommendedName>
        <fullName evidence="2">Serine/threonine-protein kinase BSK1-like TPR repeats domain-containing protein</fullName>
    </recommendedName>
</protein>
<dbReference type="PaxDb" id="4565-Traes_1BS_9263FF33A.1"/>
<dbReference type="SUPFAM" id="SSF48452">
    <property type="entry name" value="TPR-like"/>
    <property type="match status" value="1"/>
</dbReference>
<dbReference type="AlphaFoldDB" id="A0A3B6KBB9"/>
<reference evidence="3" key="2">
    <citation type="submission" date="2018-10" db="UniProtKB">
        <authorList>
            <consortium name="EnsemblPlants"/>
        </authorList>
    </citation>
    <scope>IDENTIFICATION</scope>
</reference>
<dbReference type="SMR" id="A0A3B6KBB9"/>
<feature type="domain" description="Serine/threonine-protein kinase BSK1-like TPR repeats" evidence="2">
    <location>
        <begin position="16"/>
        <end position="90"/>
    </location>
</feature>
<dbReference type="PANTHER" id="PTHR46224">
    <property type="entry name" value="ANKYRIN REPEAT FAMILY PROTEIN"/>
    <property type="match status" value="1"/>
</dbReference>
<dbReference type="SMART" id="SM00028">
    <property type="entry name" value="TPR"/>
    <property type="match status" value="3"/>
</dbReference>
<keyword evidence="1" id="KW-0802">TPR repeat</keyword>
<feature type="repeat" description="TPR" evidence="1">
    <location>
        <begin position="84"/>
        <end position="117"/>
    </location>
</feature>
<dbReference type="Gene3D" id="1.25.40.10">
    <property type="entry name" value="Tetratricopeptide repeat domain"/>
    <property type="match status" value="1"/>
</dbReference>
<evidence type="ECO:0000259" key="2">
    <source>
        <dbReference type="Pfam" id="PF25575"/>
    </source>
</evidence>
<dbReference type="OrthoDB" id="412869at2759"/>
<dbReference type="InterPro" id="IPR019734">
    <property type="entry name" value="TPR_rpt"/>
</dbReference>
<evidence type="ECO:0000313" key="3">
    <source>
        <dbReference type="EnsemblPlants" id="TraesCS5A02G009000.1"/>
    </source>
</evidence>
<sequence>MEIKQLEDEKFVKERVSDLKRQADEAFKNQDYLNASVLYTQALKMDNFDAKLLSNRSLCWLRIGDGQRAFDDATKCKRLRPKWAKAHYRQGAALMFMKKYAAAYSALSRALELDPESEETEKLFWEAMELK</sequence>
<organism evidence="3">
    <name type="scientific">Triticum aestivum</name>
    <name type="common">Wheat</name>
    <dbReference type="NCBI Taxonomy" id="4565"/>
    <lineage>
        <taxon>Eukaryota</taxon>
        <taxon>Viridiplantae</taxon>
        <taxon>Streptophyta</taxon>
        <taxon>Embryophyta</taxon>
        <taxon>Tracheophyta</taxon>
        <taxon>Spermatophyta</taxon>
        <taxon>Magnoliopsida</taxon>
        <taxon>Liliopsida</taxon>
        <taxon>Poales</taxon>
        <taxon>Poaceae</taxon>
        <taxon>BOP clade</taxon>
        <taxon>Pooideae</taxon>
        <taxon>Triticodae</taxon>
        <taxon>Triticeae</taxon>
        <taxon>Triticinae</taxon>
        <taxon>Triticum</taxon>
    </lineage>
</organism>
<dbReference type="InterPro" id="IPR058209">
    <property type="entry name" value="TPR_BSK1_C"/>
</dbReference>
<evidence type="ECO:0000313" key="4">
    <source>
        <dbReference type="Proteomes" id="UP000019116"/>
    </source>
</evidence>
<dbReference type="InterPro" id="IPR011990">
    <property type="entry name" value="TPR-like_helical_dom_sf"/>
</dbReference>
<dbReference type="STRING" id="4565.A0A3B6KBB9"/>
<accession>A0A3B6KBB9</accession>